<dbReference type="GO" id="GO:0008381">
    <property type="term" value="F:mechanosensitive monoatomic ion channel activity"/>
    <property type="evidence" value="ECO:0007669"/>
    <property type="project" value="UniProtKB-UniRule"/>
</dbReference>
<evidence type="ECO:0000256" key="2">
    <source>
        <dbReference type="ARBA" id="ARBA00007254"/>
    </source>
</evidence>
<dbReference type="InterPro" id="IPR019823">
    <property type="entry name" value="Mechanosensitive_channel_CS"/>
</dbReference>
<organism evidence="11 12">
    <name type="scientific">Acaryochloris thomasi RCC1774</name>
    <dbReference type="NCBI Taxonomy" id="1764569"/>
    <lineage>
        <taxon>Bacteria</taxon>
        <taxon>Bacillati</taxon>
        <taxon>Cyanobacteriota</taxon>
        <taxon>Cyanophyceae</taxon>
        <taxon>Acaryochloridales</taxon>
        <taxon>Acaryochloridaceae</taxon>
        <taxon>Acaryochloris</taxon>
        <taxon>Acaryochloris thomasi</taxon>
    </lineage>
</organism>
<evidence type="ECO:0000256" key="6">
    <source>
        <dbReference type="ARBA" id="ARBA00022989"/>
    </source>
</evidence>
<keyword evidence="5 10" id="KW-0812">Transmembrane</keyword>
<keyword evidence="9 10" id="KW-0407">Ion channel</keyword>
<evidence type="ECO:0000256" key="10">
    <source>
        <dbReference type="HAMAP-Rule" id="MF_00115"/>
    </source>
</evidence>
<evidence type="ECO:0000256" key="7">
    <source>
        <dbReference type="ARBA" id="ARBA00023065"/>
    </source>
</evidence>
<reference evidence="11 12" key="1">
    <citation type="journal article" date="2018" name="Sci. Rep.">
        <title>A novel species of the marine cyanobacterium Acaryochloris with a unique pigment content and lifestyle.</title>
        <authorList>
            <person name="Partensky F."/>
            <person name="Six C."/>
            <person name="Ratin M."/>
            <person name="Garczarek L."/>
            <person name="Vaulot D."/>
            <person name="Probert I."/>
            <person name="Calteau A."/>
            <person name="Gourvil P."/>
            <person name="Marie D."/>
            <person name="Grebert T."/>
            <person name="Bouchier C."/>
            <person name="Le Panse S."/>
            <person name="Gachenot M."/>
            <person name="Rodriguez F."/>
            <person name="Garrido J.L."/>
        </authorList>
    </citation>
    <scope>NUCLEOTIDE SEQUENCE [LARGE SCALE GENOMIC DNA]</scope>
    <source>
        <strain evidence="11 12">RCC1774</strain>
    </source>
</reference>
<dbReference type="InterPro" id="IPR036019">
    <property type="entry name" value="MscL_channel"/>
</dbReference>
<keyword evidence="4 10" id="KW-1003">Cell membrane</keyword>
<keyword evidence="7 10" id="KW-0406">Ion transport</keyword>
<comment type="caution">
    <text evidence="11">The sequence shown here is derived from an EMBL/GenBank/DDBJ whole genome shotgun (WGS) entry which is preliminary data.</text>
</comment>
<dbReference type="InterPro" id="IPR037673">
    <property type="entry name" value="MSC/AndL"/>
</dbReference>
<dbReference type="InterPro" id="IPR001185">
    <property type="entry name" value="MS_channel"/>
</dbReference>
<dbReference type="Gene3D" id="1.10.1200.120">
    <property type="entry name" value="Large-conductance mechanosensitive channel, MscL, domain 1"/>
    <property type="match status" value="1"/>
</dbReference>
<comment type="caution">
    <text evidence="10">Lacks conserved residue(s) required for the propagation of feature annotation.</text>
</comment>
<name>A0A2W1JNI0_9CYAN</name>
<evidence type="ECO:0000256" key="1">
    <source>
        <dbReference type="ARBA" id="ARBA00004651"/>
    </source>
</evidence>
<evidence type="ECO:0000256" key="8">
    <source>
        <dbReference type="ARBA" id="ARBA00023136"/>
    </source>
</evidence>
<dbReference type="PANTHER" id="PTHR30266">
    <property type="entry name" value="MECHANOSENSITIVE CHANNEL MSCL"/>
    <property type="match status" value="1"/>
</dbReference>
<proteinExistence type="inferred from homology"/>
<keyword evidence="8 10" id="KW-0472">Membrane</keyword>
<dbReference type="NCBIfam" id="TIGR00220">
    <property type="entry name" value="mscL"/>
    <property type="match status" value="1"/>
</dbReference>
<dbReference type="Pfam" id="PF01741">
    <property type="entry name" value="MscL"/>
    <property type="match status" value="1"/>
</dbReference>
<keyword evidence="3 10" id="KW-0813">Transport</keyword>
<comment type="function">
    <text evidence="10">Channel that opens in response to stretch forces in the membrane lipid bilayer. May participate in the regulation of osmotic pressure changes within the cell.</text>
</comment>
<keyword evidence="6 10" id="KW-1133">Transmembrane helix</keyword>
<accession>A0A2W1JNI0</accession>
<comment type="similarity">
    <text evidence="2 10">Belongs to the MscL family.</text>
</comment>
<dbReference type="PANTHER" id="PTHR30266:SF2">
    <property type="entry name" value="LARGE-CONDUCTANCE MECHANOSENSITIVE CHANNEL"/>
    <property type="match status" value="1"/>
</dbReference>
<evidence type="ECO:0000256" key="5">
    <source>
        <dbReference type="ARBA" id="ARBA00022692"/>
    </source>
</evidence>
<dbReference type="SUPFAM" id="SSF81330">
    <property type="entry name" value="Gated mechanosensitive channel"/>
    <property type="match status" value="1"/>
</dbReference>
<dbReference type="GO" id="GO:0005886">
    <property type="term" value="C:plasma membrane"/>
    <property type="evidence" value="ECO:0007669"/>
    <property type="project" value="UniProtKB-SubCell"/>
</dbReference>
<gene>
    <name evidence="11" type="primary">mscL_1</name>
    <name evidence="10" type="synonym">mscL</name>
    <name evidence="11" type="ORF">C1752_00702</name>
</gene>
<evidence type="ECO:0000256" key="4">
    <source>
        <dbReference type="ARBA" id="ARBA00022475"/>
    </source>
</evidence>
<evidence type="ECO:0000313" key="12">
    <source>
        <dbReference type="Proteomes" id="UP000248857"/>
    </source>
</evidence>
<comment type="subunit">
    <text evidence="10">Homopentamer.</text>
</comment>
<dbReference type="PRINTS" id="PR01264">
    <property type="entry name" value="MECHCHANNEL"/>
</dbReference>
<dbReference type="EMBL" id="PQWO01000002">
    <property type="protein sequence ID" value="PZD74849.1"/>
    <property type="molecule type" value="Genomic_DNA"/>
</dbReference>
<evidence type="ECO:0000256" key="3">
    <source>
        <dbReference type="ARBA" id="ARBA00022448"/>
    </source>
</evidence>
<feature type="transmembrane region" description="Helical" evidence="10">
    <location>
        <begin position="76"/>
        <end position="97"/>
    </location>
</feature>
<keyword evidence="12" id="KW-1185">Reference proteome</keyword>
<dbReference type="OrthoDB" id="9810350at2"/>
<dbReference type="HAMAP" id="MF_00115">
    <property type="entry name" value="MscL"/>
    <property type="match status" value="1"/>
</dbReference>
<dbReference type="AlphaFoldDB" id="A0A2W1JNI0"/>
<protein>
    <recommendedName>
        <fullName evidence="10">Large-conductance mechanosensitive channel</fullName>
    </recommendedName>
</protein>
<dbReference type="Proteomes" id="UP000248857">
    <property type="component" value="Unassembled WGS sequence"/>
</dbReference>
<evidence type="ECO:0000313" key="11">
    <source>
        <dbReference type="EMBL" id="PZD74849.1"/>
    </source>
</evidence>
<dbReference type="RefSeq" id="WP_110984684.1">
    <property type="nucleotide sequence ID" value="NZ_CAWNWM010000002.1"/>
</dbReference>
<dbReference type="PROSITE" id="PS01327">
    <property type="entry name" value="MSCL"/>
    <property type="match status" value="1"/>
</dbReference>
<sequence length="145" mass="15484">MANSNGGSGGFLKEFGEFLSKGNVVDLAVAVIIGGAFGKIVTSLVEDIITPAILNPAMKAAGVDQLSQLSINGIKYGLFLAAVLNFIVIAFVIFLMIRSIEKARRKLQRQQTLEEAETAAPDPTVELTAALHQLDQTIRTQGRSI</sequence>
<comment type="subcellular location">
    <subcellularLocation>
        <location evidence="1 10">Cell membrane</location>
        <topology evidence="1 10">Multi-pass membrane protein</topology>
    </subcellularLocation>
</comment>
<evidence type="ECO:0000256" key="9">
    <source>
        <dbReference type="ARBA" id="ARBA00023303"/>
    </source>
</evidence>